<keyword evidence="1 6" id="KW-0645">Protease</keyword>
<dbReference type="InterPro" id="IPR055518">
    <property type="entry name" value="DUF7092"/>
</dbReference>
<feature type="compositionally biased region" description="Basic and acidic residues" evidence="7">
    <location>
        <begin position="326"/>
        <end position="336"/>
    </location>
</feature>
<evidence type="ECO:0000256" key="4">
    <source>
        <dbReference type="ARBA" id="ARBA00022833"/>
    </source>
</evidence>
<feature type="domain" description="Peptidase M48" evidence="9">
    <location>
        <begin position="155"/>
        <end position="329"/>
    </location>
</feature>
<comment type="cofactor">
    <cofactor evidence="6">
        <name>Zn(2+)</name>
        <dbReference type="ChEBI" id="CHEBI:29105"/>
    </cofactor>
    <text evidence="6">Binds 1 zinc ion per subunit.</text>
</comment>
<comment type="similarity">
    <text evidence="6">Belongs to the peptidase M48 family.</text>
</comment>
<comment type="caution">
    <text evidence="11">The sequence shown here is derived from an EMBL/GenBank/DDBJ whole genome shotgun (WGS) entry which is preliminary data.</text>
</comment>
<evidence type="ECO:0000256" key="2">
    <source>
        <dbReference type="ARBA" id="ARBA00022723"/>
    </source>
</evidence>
<feature type="transmembrane region" description="Helical" evidence="8">
    <location>
        <begin position="96"/>
        <end position="116"/>
    </location>
</feature>
<name>A0A917Z8E7_9GAMM</name>
<keyword evidence="8" id="KW-0812">Transmembrane</keyword>
<dbReference type="CDD" id="cd07332">
    <property type="entry name" value="M48C_Oma1_like"/>
    <property type="match status" value="1"/>
</dbReference>
<evidence type="ECO:0000256" key="5">
    <source>
        <dbReference type="ARBA" id="ARBA00023049"/>
    </source>
</evidence>
<keyword evidence="3 6" id="KW-0378">Hydrolase</keyword>
<dbReference type="EMBL" id="BMLT01000002">
    <property type="protein sequence ID" value="GGO77964.1"/>
    <property type="molecule type" value="Genomic_DNA"/>
</dbReference>
<evidence type="ECO:0000256" key="6">
    <source>
        <dbReference type="RuleBase" id="RU003983"/>
    </source>
</evidence>
<dbReference type="InterPro" id="IPR051156">
    <property type="entry name" value="Mito/Outer_Membr_Metalloprot"/>
</dbReference>
<evidence type="ECO:0000256" key="3">
    <source>
        <dbReference type="ARBA" id="ARBA00022801"/>
    </source>
</evidence>
<dbReference type="GO" id="GO:0004222">
    <property type="term" value="F:metalloendopeptidase activity"/>
    <property type="evidence" value="ECO:0007669"/>
    <property type="project" value="InterPro"/>
</dbReference>
<dbReference type="Gene3D" id="3.30.2010.10">
    <property type="entry name" value="Metalloproteases ('zincins'), catalytic domain"/>
    <property type="match status" value="1"/>
</dbReference>
<feature type="region of interest" description="Disordered" evidence="7">
    <location>
        <begin position="313"/>
        <end position="336"/>
    </location>
</feature>
<sequence>MTELDGYLYDGRSSARRAVRLSVDDDGRVRLPDGSLLSWRALSVSTPAAGGPRFLELPAGLRFETAQYPDVDRLERRFRPGAPGQRLHRMESRWRWVLLALLLVILAGAGGLRYGLPALAKTVAFRLPASVSEHSSRQTLAALDRWLLAPTQLPPQQQQRLQALFDELAGLQPAEFDYRLHLRDGGDLGANALALPSGQIILTDQLVRLSPHPDALAGVLAHEIAHVQHRHGLRRALQSSALPLLIVTATGDLNAAGSLLVALPTLLIERHYSRSFEREADRFALRQLQDLNRDPAPLVKLLRRLEANQAEGGQPLPDWLRTHPGNAERRHLLTAD</sequence>
<evidence type="ECO:0000256" key="8">
    <source>
        <dbReference type="SAM" id="Phobius"/>
    </source>
</evidence>
<dbReference type="GO" id="GO:0046872">
    <property type="term" value="F:metal ion binding"/>
    <property type="evidence" value="ECO:0007669"/>
    <property type="project" value="UniProtKB-KW"/>
</dbReference>
<dbReference type="Pfam" id="PF23368">
    <property type="entry name" value="DUF7092"/>
    <property type="match status" value="1"/>
</dbReference>
<dbReference type="InterPro" id="IPR001915">
    <property type="entry name" value="Peptidase_M48"/>
</dbReference>
<dbReference type="GO" id="GO:0051603">
    <property type="term" value="P:proteolysis involved in protein catabolic process"/>
    <property type="evidence" value="ECO:0007669"/>
    <property type="project" value="TreeGrafter"/>
</dbReference>
<evidence type="ECO:0000259" key="9">
    <source>
        <dbReference type="Pfam" id="PF01435"/>
    </source>
</evidence>
<dbReference type="Pfam" id="PF01435">
    <property type="entry name" value="Peptidase_M48"/>
    <property type="match status" value="1"/>
</dbReference>
<keyword evidence="8" id="KW-0472">Membrane</keyword>
<dbReference type="Proteomes" id="UP000599578">
    <property type="component" value="Unassembled WGS sequence"/>
</dbReference>
<keyword evidence="4 6" id="KW-0862">Zinc</keyword>
<gene>
    <name evidence="11" type="ORF">GCM10011348_08720</name>
</gene>
<dbReference type="AlphaFoldDB" id="A0A917Z8E7"/>
<reference evidence="11 12" key="1">
    <citation type="journal article" date="2014" name="Int. J. Syst. Evol. Microbiol.">
        <title>Complete genome sequence of Corynebacterium casei LMG S-19264T (=DSM 44701T), isolated from a smear-ripened cheese.</title>
        <authorList>
            <consortium name="US DOE Joint Genome Institute (JGI-PGF)"/>
            <person name="Walter F."/>
            <person name="Albersmeier A."/>
            <person name="Kalinowski J."/>
            <person name="Ruckert C."/>
        </authorList>
    </citation>
    <scope>NUCLEOTIDE SEQUENCE [LARGE SCALE GENOMIC DNA]</scope>
    <source>
        <strain evidence="11 12">CGMCC 1.7286</strain>
    </source>
</reference>
<keyword evidence="12" id="KW-1185">Reference proteome</keyword>
<dbReference type="GO" id="GO:0016020">
    <property type="term" value="C:membrane"/>
    <property type="evidence" value="ECO:0007669"/>
    <property type="project" value="TreeGrafter"/>
</dbReference>
<dbReference type="PANTHER" id="PTHR22726">
    <property type="entry name" value="METALLOENDOPEPTIDASE OMA1"/>
    <property type="match status" value="1"/>
</dbReference>
<keyword evidence="5 6" id="KW-0482">Metalloprotease</keyword>
<keyword evidence="8" id="KW-1133">Transmembrane helix</keyword>
<evidence type="ECO:0000256" key="1">
    <source>
        <dbReference type="ARBA" id="ARBA00022670"/>
    </source>
</evidence>
<evidence type="ECO:0000313" key="11">
    <source>
        <dbReference type="EMBL" id="GGO77964.1"/>
    </source>
</evidence>
<protein>
    <submittedName>
        <fullName evidence="11">Peptidase M48</fullName>
    </submittedName>
</protein>
<evidence type="ECO:0000256" key="7">
    <source>
        <dbReference type="SAM" id="MobiDB-lite"/>
    </source>
</evidence>
<accession>A0A917Z8E7</accession>
<feature type="domain" description="DUF7092" evidence="10">
    <location>
        <begin position="4"/>
        <end position="77"/>
    </location>
</feature>
<evidence type="ECO:0000313" key="12">
    <source>
        <dbReference type="Proteomes" id="UP000599578"/>
    </source>
</evidence>
<dbReference type="RefSeq" id="WP_188858716.1">
    <property type="nucleotide sequence ID" value="NZ_BMLT01000002.1"/>
</dbReference>
<organism evidence="11 12">
    <name type="scientific">Marinobacterium nitratireducens</name>
    <dbReference type="NCBI Taxonomy" id="518897"/>
    <lineage>
        <taxon>Bacteria</taxon>
        <taxon>Pseudomonadati</taxon>
        <taxon>Pseudomonadota</taxon>
        <taxon>Gammaproteobacteria</taxon>
        <taxon>Oceanospirillales</taxon>
        <taxon>Oceanospirillaceae</taxon>
        <taxon>Marinobacterium</taxon>
    </lineage>
</organism>
<dbReference type="PANTHER" id="PTHR22726:SF1">
    <property type="entry name" value="METALLOENDOPEPTIDASE OMA1, MITOCHONDRIAL"/>
    <property type="match status" value="1"/>
</dbReference>
<proteinExistence type="inferred from homology"/>
<keyword evidence="2" id="KW-0479">Metal-binding</keyword>
<evidence type="ECO:0000259" key="10">
    <source>
        <dbReference type="Pfam" id="PF23368"/>
    </source>
</evidence>